<reference evidence="1 2" key="1">
    <citation type="submission" date="2024-03" db="EMBL/GenBank/DDBJ databases">
        <title>The Acrasis kona genome and developmental transcriptomes reveal deep origins of eukaryotic multicellular pathways.</title>
        <authorList>
            <person name="Sheikh S."/>
            <person name="Fu C.-J."/>
            <person name="Brown M.W."/>
            <person name="Baldauf S.L."/>
        </authorList>
    </citation>
    <scope>NUCLEOTIDE SEQUENCE [LARGE SCALE GENOMIC DNA]</scope>
    <source>
        <strain evidence="1 2">ATCC MYA-3509</strain>
    </source>
</reference>
<dbReference type="Proteomes" id="UP001431209">
    <property type="component" value="Unassembled WGS sequence"/>
</dbReference>
<proteinExistence type="predicted"/>
<gene>
    <name evidence="1" type="ORF">AKO1_008677</name>
</gene>
<comment type="caution">
    <text evidence="1">The sequence shown here is derived from an EMBL/GenBank/DDBJ whole genome shotgun (WGS) entry which is preliminary data.</text>
</comment>
<evidence type="ECO:0000313" key="1">
    <source>
        <dbReference type="EMBL" id="KAL0487782.1"/>
    </source>
</evidence>
<accession>A0AAW2ZEL4</accession>
<evidence type="ECO:0000313" key="2">
    <source>
        <dbReference type="Proteomes" id="UP001431209"/>
    </source>
</evidence>
<sequence>MTEFLNDTYTRRCNRELRQMVDRLNHVNFNEKDPAVLGVYKCFYEPILDSTKRLYPLRDKLQQCLASNSKYENRLSKCSDLILEVRDKADVVLEGLLFDDLSSVSKLQDVSKRCKDFERESRRNQCHIFPENTVCAQLKEKAFPCISTEACGEVYNHVSDCMKEQKDSYKFLAILLRGRDQVISNRMNQLCRQYQTHMYKCFDKYFIAATIRSPVSEDGLDASVVVNRRGPLDENQILIKQLYAKEEEERRTN</sequence>
<keyword evidence="2" id="KW-1185">Reference proteome</keyword>
<organism evidence="1 2">
    <name type="scientific">Acrasis kona</name>
    <dbReference type="NCBI Taxonomy" id="1008807"/>
    <lineage>
        <taxon>Eukaryota</taxon>
        <taxon>Discoba</taxon>
        <taxon>Heterolobosea</taxon>
        <taxon>Tetramitia</taxon>
        <taxon>Eutetramitia</taxon>
        <taxon>Acrasidae</taxon>
        <taxon>Acrasis</taxon>
    </lineage>
</organism>
<protein>
    <submittedName>
        <fullName evidence="1">GTPase HflX</fullName>
    </submittedName>
</protein>
<dbReference type="AlphaFoldDB" id="A0AAW2ZEL4"/>
<dbReference type="EMBL" id="JAOPGA020001373">
    <property type="protein sequence ID" value="KAL0487782.1"/>
    <property type="molecule type" value="Genomic_DNA"/>
</dbReference>
<name>A0AAW2ZEL4_9EUKA</name>